<proteinExistence type="predicted"/>
<reference evidence="1 2" key="1">
    <citation type="submission" date="2020-09" db="EMBL/GenBank/DDBJ databases">
        <title>Brevundimonas sp. LVF1 isolated from an oligotrophic pond in Goettingen, Germany.</title>
        <authorList>
            <person name="Friedrich I."/>
            <person name="Klassen A."/>
            <person name="Neubauer H."/>
            <person name="Schneider D."/>
            <person name="Hertel R."/>
            <person name="Daniel R."/>
        </authorList>
    </citation>
    <scope>NUCLEOTIDE SEQUENCE [LARGE SCALE GENOMIC DNA]</scope>
    <source>
        <strain evidence="1 2">LVF1</strain>
    </source>
</reference>
<evidence type="ECO:0000313" key="2">
    <source>
        <dbReference type="Proteomes" id="UP000663942"/>
    </source>
</evidence>
<organism evidence="1 2">
    <name type="scientific">Brevundimonas pondensis</name>
    <dbReference type="NCBI Taxonomy" id="2774189"/>
    <lineage>
        <taxon>Bacteria</taxon>
        <taxon>Pseudomonadati</taxon>
        <taxon>Pseudomonadota</taxon>
        <taxon>Alphaproteobacteria</taxon>
        <taxon>Caulobacterales</taxon>
        <taxon>Caulobacteraceae</taxon>
        <taxon>Brevundimonas</taxon>
    </lineage>
</organism>
<dbReference type="RefSeq" id="WP_207823845.1">
    <property type="nucleotide sequence ID" value="NZ_CP062006.1"/>
</dbReference>
<dbReference type="EMBL" id="CP062006">
    <property type="protein sequence ID" value="QTC87479.1"/>
    <property type="molecule type" value="Genomic_DNA"/>
</dbReference>
<protein>
    <submittedName>
        <fullName evidence="1">Uncharacterized protein</fullName>
    </submittedName>
</protein>
<name>A0ABX7SJD2_9CAUL</name>
<dbReference type="Proteomes" id="UP000663942">
    <property type="component" value="Chromosome"/>
</dbReference>
<keyword evidence="2" id="KW-1185">Reference proteome</keyword>
<accession>A0ABX7SJD2</accession>
<evidence type="ECO:0000313" key="1">
    <source>
        <dbReference type="EMBL" id="QTC87479.1"/>
    </source>
</evidence>
<sequence length="126" mass="13888">MATKLPRIAGYVQPKTKARLREMSRTTGRPIGQILDVAIENLSVDRKDWVAQQAGYQTMLTVALLTALARKQLGNDQFAQVRDLAAQAALHVFGPLGERPFDIPVGLPDDERLATISMAFLADDDR</sequence>
<gene>
    <name evidence="1" type="ORF">IFE19_15520</name>
</gene>